<sequence>MLAKILYKPIGIIAGGIVARRVSDRLFTSAYQRRFGTEAPKALTEETTLSHAALTAAAKATIFAVTAVTLDRAAATGFRYITGFWPGEKRAKPAAHLERSGE</sequence>
<dbReference type="Pfam" id="PF14019">
    <property type="entry name" value="DUF4235"/>
    <property type="match status" value="1"/>
</dbReference>
<gene>
    <name evidence="1" type="ORF">UFOPK3423_00882</name>
</gene>
<dbReference type="EMBL" id="CAFBLQ010000084">
    <property type="protein sequence ID" value="CAB4873674.1"/>
    <property type="molecule type" value="Genomic_DNA"/>
</dbReference>
<dbReference type="AlphaFoldDB" id="A0A6J7DYS4"/>
<accession>A0A6J7DYS4</accession>
<reference evidence="1" key="1">
    <citation type="submission" date="2020-05" db="EMBL/GenBank/DDBJ databases">
        <authorList>
            <person name="Chiriac C."/>
            <person name="Salcher M."/>
            <person name="Ghai R."/>
            <person name="Kavagutti S V."/>
        </authorList>
    </citation>
    <scope>NUCLEOTIDE SEQUENCE</scope>
</reference>
<evidence type="ECO:0000313" key="1">
    <source>
        <dbReference type="EMBL" id="CAB4873674.1"/>
    </source>
</evidence>
<organism evidence="1">
    <name type="scientific">freshwater metagenome</name>
    <dbReference type="NCBI Taxonomy" id="449393"/>
    <lineage>
        <taxon>unclassified sequences</taxon>
        <taxon>metagenomes</taxon>
        <taxon>ecological metagenomes</taxon>
    </lineage>
</organism>
<name>A0A6J7DYS4_9ZZZZ</name>
<dbReference type="InterPro" id="IPR025329">
    <property type="entry name" value="DUF4235"/>
</dbReference>
<protein>
    <submittedName>
        <fullName evidence="1">Unannotated protein</fullName>
    </submittedName>
</protein>
<proteinExistence type="predicted"/>